<evidence type="ECO:0000256" key="1">
    <source>
        <dbReference type="SAM" id="MobiDB-lite"/>
    </source>
</evidence>
<reference evidence="4" key="1">
    <citation type="journal article" date="2023" name="G3 (Bethesda)">
        <title>A reference genome for the long-term kleptoplast-retaining sea slug Elysia crispata morphotype clarki.</title>
        <authorList>
            <person name="Eastman K.E."/>
            <person name="Pendleton A.L."/>
            <person name="Shaikh M.A."/>
            <person name="Suttiyut T."/>
            <person name="Ogas R."/>
            <person name="Tomko P."/>
            <person name="Gavelis G."/>
            <person name="Widhalm J.R."/>
            <person name="Wisecaver J.H."/>
        </authorList>
    </citation>
    <scope>NUCLEOTIDE SEQUENCE</scope>
    <source>
        <strain evidence="4">ECLA1</strain>
    </source>
</reference>
<evidence type="ECO:0000313" key="5">
    <source>
        <dbReference type="Proteomes" id="UP001283361"/>
    </source>
</evidence>
<dbReference type="InterPro" id="IPR016187">
    <property type="entry name" value="CTDL_fold"/>
</dbReference>
<feature type="region of interest" description="Disordered" evidence="1">
    <location>
        <begin position="630"/>
        <end position="700"/>
    </location>
</feature>
<dbReference type="SUPFAM" id="SSF56436">
    <property type="entry name" value="C-type lectin-like"/>
    <property type="match status" value="1"/>
</dbReference>
<keyword evidence="2" id="KW-1133">Transmembrane helix</keyword>
<gene>
    <name evidence="4" type="ORF">RRG08_063092</name>
</gene>
<proteinExistence type="predicted"/>
<accession>A0AAE0YM34</accession>
<dbReference type="SMART" id="SM00034">
    <property type="entry name" value="CLECT"/>
    <property type="match status" value="1"/>
</dbReference>
<feature type="transmembrane region" description="Helical" evidence="2">
    <location>
        <begin position="473"/>
        <end position="498"/>
    </location>
</feature>
<keyword evidence="2" id="KW-0812">Transmembrane</keyword>
<dbReference type="AlphaFoldDB" id="A0AAE0YM34"/>
<keyword evidence="5" id="KW-1185">Reference proteome</keyword>
<dbReference type="EMBL" id="JAWDGP010005925">
    <property type="protein sequence ID" value="KAK3749809.1"/>
    <property type="molecule type" value="Genomic_DNA"/>
</dbReference>
<dbReference type="InterPro" id="IPR001304">
    <property type="entry name" value="C-type_lectin-like"/>
</dbReference>
<sequence length="772" mass="87539">MDPDQLFLVSADYASGEVVLTLVPDKLTWDQAYHACDSLLGGTLARIDSHEADQAIRQFSTTTWDSYAWDDSWIGIQWRRTTKNGAKRLLWSDNCQDVDTHRYHNFKPGDEANDGSDFCYKMKSSYEWERKPCSEENSFFCEHRNFPYPGSFSTDTGSGIMVVSKDSALKCSDVCNQLYGCYRVSDLGNSSCIVDLVSDDPTDAVRSLYKPMIITASVLDLTTAQKNAIKDAVTNFPEPLWDSPCEPQVTFPAPSGMVVPHDLAVPTVLTSAEPCTSTFILQTSSCAIIQPSISTEVRTTTVLDTVTLTPEVSTVPTTVRYTHTVTETTQLFSSCSPEVITVSTSNCVGVTPSASTMFHTTTVYGTVTETPLVNIVPTTVVLTDTVTRTLDAISCTPTIVPDMETITKTETVSASSPVCPTKVPVYNLTSKNVDDAVSSIVSELSINERSTSRSRAKYKSAPDDRVSSQTMGLISMGFILMVMLLILAIDAPTMIMALKDKNHHRKHSQNLQQNNHGESSQNLQQKHQGEPSQNRQQNHHREPSQNRQQNHHREPSQNLQQNHHREPSQNRQQNHHREPSQNRQQNHHREPSQNLQQNHHREPSQNLQQNHHREPIQNLQQNHYRQPSENLHHNHYRQPSENLHHNHYRQPSENLHHNHYRQPSENLHHNHYREPSQNLQQNHHREPSQNLQQNHHREPSQIVNRITTENLVKIVNRITTENLVKIFNRITTENLVKIFNRITTANLVIISNRINPDKPVITPTESSQTNQS</sequence>
<name>A0AAE0YM34_9GAST</name>
<keyword evidence="2" id="KW-0472">Membrane</keyword>
<dbReference type="InterPro" id="IPR016186">
    <property type="entry name" value="C-type_lectin-like/link_sf"/>
</dbReference>
<dbReference type="CDD" id="cd00037">
    <property type="entry name" value="CLECT"/>
    <property type="match status" value="1"/>
</dbReference>
<dbReference type="Gene3D" id="3.10.100.10">
    <property type="entry name" value="Mannose-Binding Protein A, subunit A"/>
    <property type="match status" value="1"/>
</dbReference>
<feature type="compositionally biased region" description="Polar residues" evidence="1">
    <location>
        <begin position="509"/>
        <end position="536"/>
    </location>
</feature>
<evidence type="ECO:0000256" key="2">
    <source>
        <dbReference type="SAM" id="Phobius"/>
    </source>
</evidence>
<evidence type="ECO:0000313" key="4">
    <source>
        <dbReference type="EMBL" id="KAK3749809.1"/>
    </source>
</evidence>
<dbReference type="Pfam" id="PF00059">
    <property type="entry name" value="Lectin_C"/>
    <property type="match status" value="1"/>
</dbReference>
<dbReference type="Proteomes" id="UP001283361">
    <property type="component" value="Unassembled WGS sequence"/>
</dbReference>
<evidence type="ECO:0000259" key="3">
    <source>
        <dbReference type="PROSITE" id="PS50041"/>
    </source>
</evidence>
<protein>
    <recommendedName>
        <fullName evidence="3">C-type lectin domain-containing protein</fullName>
    </recommendedName>
</protein>
<feature type="domain" description="C-type lectin" evidence="3">
    <location>
        <begin position="25"/>
        <end position="142"/>
    </location>
</feature>
<comment type="caution">
    <text evidence="4">The sequence shown here is derived from an EMBL/GenBank/DDBJ whole genome shotgun (WGS) entry which is preliminary data.</text>
</comment>
<feature type="region of interest" description="Disordered" evidence="1">
    <location>
        <begin position="502"/>
        <end position="610"/>
    </location>
</feature>
<organism evidence="4 5">
    <name type="scientific">Elysia crispata</name>
    <name type="common">lettuce slug</name>
    <dbReference type="NCBI Taxonomy" id="231223"/>
    <lineage>
        <taxon>Eukaryota</taxon>
        <taxon>Metazoa</taxon>
        <taxon>Spiralia</taxon>
        <taxon>Lophotrochozoa</taxon>
        <taxon>Mollusca</taxon>
        <taxon>Gastropoda</taxon>
        <taxon>Heterobranchia</taxon>
        <taxon>Euthyneura</taxon>
        <taxon>Panpulmonata</taxon>
        <taxon>Sacoglossa</taxon>
        <taxon>Placobranchoidea</taxon>
        <taxon>Plakobranchidae</taxon>
        <taxon>Elysia</taxon>
    </lineage>
</organism>
<dbReference type="PROSITE" id="PS50041">
    <property type="entry name" value="C_TYPE_LECTIN_2"/>
    <property type="match status" value="1"/>
</dbReference>